<dbReference type="AlphaFoldDB" id="A0A9N9T6J5"/>
<dbReference type="GO" id="GO:0006307">
    <property type="term" value="P:DNA alkylation repair"/>
    <property type="evidence" value="ECO:0007669"/>
    <property type="project" value="InterPro"/>
</dbReference>
<dbReference type="InterPro" id="IPR019510">
    <property type="entry name" value="AKAP7-like_phosphoesterase"/>
</dbReference>
<dbReference type="CDD" id="cd22419">
    <property type="entry name" value="KH-I_ASCC1"/>
    <property type="match status" value="1"/>
</dbReference>
<organism evidence="3 4">
    <name type="scientific">Diabrotica balteata</name>
    <name type="common">Banded cucumber beetle</name>
    <dbReference type="NCBI Taxonomy" id="107213"/>
    <lineage>
        <taxon>Eukaryota</taxon>
        <taxon>Metazoa</taxon>
        <taxon>Ecdysozoa</taxon>
        <taxon>Arthropoda</taxon>
        <taxon>Hexapoda</taxon>
        <taxon>Insecta</taxon>
        <taxon>Pterygota</taxon>
        <taxon>Neoptera</taxon>
        <taxon>Endopterygota</taxon>
        <taxon>Coleoptera</taxon>
        <taxon>Polyphaga</taxon>
        <taxon>Cucujiformia</taxon>
        <taxon>Chrysomeloidea</taxon>
        <taxon>Chrysomelidae</taxon>
        <taxon>Galerucinae</taxon>
        <taxon>Diabroticina</taxon>
        <taxon>Diabroticites</taxon>
        <taxon>Diabrotica</taxon>
    </lineage>
</organism>
<dbReference type="InterPro" id="IPR004087">
    <property type="entry name" value="KH_dom"/>
</dbReference>
<feature type="domain" description="K Homology" evidence="2">
    <location>
        <begin position="80"/>
        <end position="148"/>
    </location>
</feature>
<keyword evidence="4" id="KW-1185">Reference proteome</keyword>
<proteinExistence type="predicted"/>
<dbReference type="GO" id="GO:0005634">
    <property type="term" value="C:nucleus"/>
    <property type="evidence" value="ECO:0007669"/>
    <property type="project" value="TreeGrafter"/>
</dbReference>
<dbReference type="Gene3D" id="3.90.1140.10">
    <property type="entry name" value="Cyclic phosphodiesterase"/>
    <property type="match status" value="1"/>
</dbReference>
<dbReference type="Proteomes" id="UP001153709">
    <property type="component" value="Chromosome 8"/>
</dbReference>
<dbReference type="EMBL" id="OU898283">
    <property type="protein sequence ID" value="CAG9839764.1"/>
    <property type="molecule type" value="Genomic_DNA"/>
</dbReference>
<sequence length="362" mass="41504">MYQETTKRDFPDFFTEKGPLQLNVTPINFGNSTYWMSSLACKQNEGFASAPLRPYEDNDTGLVDCQDMENDYEITLNKSGKFFTSFYVPSSLLPYIIGAKASRLKSLERSTNTQIKVPKPNEKGNVKITGETERKVASARTQISLIVIQRKEKLPISHFVSIPMVSDSVKAKILEFKENILKDPARGISDSIFLSSDKLHLTISTLTLLDDEEITTAKKVLTNCYEEIITKAFPRNRTYSIHMKGIEIMNDDPTSVNVLYGNVEMDDQAQSQNLQYIANNIADYFAMSGLAKRQYDRVKLHVTIMNSRYRKPEEKQESFDAEDILKKYKDFYFGVIQFRSIHLSVRFTRTEGYYEDALVIKL</sequence>
<evidence type="ECO:0000313" key="4">
    <source>
        <dbReference type="Proteomes" id="UP001153709"/>
    </source>
</evidence>
<dbReference type="InterPro" id="IPR004088">
    <property type="entry name" value="KH_dom_type_1"/>
</dbReference>
<dbReference type="Gene3D" id="3.30.1370.10">
    <property type="entry name" value="K Homology domain, type 1"/>
    <property type="match status" value="1"/>
</dbReference>
<dbReference type="PROSITE" id="PS50084">
    <property type="entry name" value="KH_TYPE_1"/>
    <property type="match status" value="1"/>
</dbReference>
<dbReference type="OrthoDB" id="277832at2759"/>
<evidence type="ECO:0000313" key="3">
    <source>
        <dbReference type="EMBL" id="CAG9839764.1"/>
    </source>
</evidence>
<evidence type="ECO:0000259" key="2">
    <source>
        <dbReference type="SMART" id="SM00322"/>
    </source>
</evidence>
<dbReference type="GO" id="GO:0006355">
    <property type="term" value="P:regulation of DNA-templated transcription"/>
    <property type="evidence" value="ECO:0007669"/>
    <property type="project" value="TreeGrafter"/>
</dbReference>
<gene>
    <name evidence="3" type="ORF">DIABBA_LOCUS12499</name>
</gene>
<dbReference type="SMART" id="SM00322">
    <property type="entry name" value="KH"/>
    <property type="match status" value="1"/>
</dbReference>
<dbReference type="PANTHER" id="PTHR13360">
    <property type="entry name" value="ACTIVATING SIGNAL COINTEGRATOR 1 COMPLEX SUBUNIT 1"/>
    <property type="match status" value="1"/>
</dbReference>
<dbReference type="InterPro" id="IPR009210">
    <property type="entry name" value="ASCC1"/>
</dbReference>
<dbReference type="SUPFAM" id="SSF54791">
    <property type="entry name" value="Eukaryotic type KH-domain (KH-domain type I)"/>
    <property type="match status" value="1"/>
</dbReference>
<name>A0A9N9T6J5_DIABA</name>
<dbReference type="Pfam" id="PF10469">
    <property type="entry name" value="AKAP7_NLS"/>
    <property type="match status" value="1"/>
</dbReference>
<evidence type="ECO:0000256" key="1">
    <source>
        <dbReference type="PROSITE-ProRule" id="PRU00117"/>
    </source>
</evidence>
<dbReference type="SUPFAM" id="SSF55144">
    <property type="entry name" value="LigT-like"/>
    <property type="match status" value="1"/>
</dbReference>
<accession>A0A9N9T6J5</accession>
<dbReference type="PANTHER" id="PTHR13360:SF1">
    <property type="entry name" value="ACTIVATING SIGNAL COINTEGRATOR 1 COMPLEX SUBUNIT 1"/>
    <property type="match status" value="1"/>
</dbReference>
<keyword evidence="1" id="KW-0694">RNA-binding</keyword>
<dbReference type="InterPro" id="IPR047538">
    <property type="entry name" value="KH-I_ASCC1"/>
</dbReference>
<dbReference type="InterPro" id="IPR009097">
    <property type="entry name" value="Cyclic_Pdiesterase"/>
</dbReference>
<reference evidence="3" key="1">
    <citation type="submission" date="2022-01" db="EMBL/GenBank/DDBJ databases">
        <authorList>
            <person name="King R."/>
        </authorList>
    </citation>
    <scope>NUCLEOTIDE SEQUENCE</scope>
</reference>
<dbReference type="GO" id="GO:0003723">
    <property type="term" value="F:RNA binding"/>
    <property type="evidence" value="ECO:0007669"/>
    <property type="project" value="UniProtKB-UniRule"/>
</dbReference>
<dbReference type="InterPro" id="IPR036612">
    <property type="entry name" value="KH_dom_type_1_sf"/>
</dbReference>
<protein>
    <recommendedName>
        <fullName evidence="2">K Homology domain-containing protein</fullName>
    </recommendedName>
</protein>
<dbReference type="Pfam" id="PF00013">
    <property type="entry name" value="KH_1"/>
    <property type="match status" value="1"/>
</dbReference>